<feature type="compositionally biased region" description="Low complexity" evidence="1">
    <location>
        <begin position="12"/>
        <end position="29"/>
    </location>
</feature>
<protein>
    <submittedName>
        <fullName evidence="2">Uncharacterized protein</fullName>
    </submittedName>
</protein>
<reference evidence="3" key="1">
    <citation type="submission" date="2016-02" db="EMBL/GenBank/DDBJ databases">
        <authorList>
            <person name="Dunlap C."/>
        </authorList>
    </citation>
    <scope>NUCLEOTIDE SEQUENCE [LARGE SCALE GENOMIC DNA]</scope>
    <source>
        <strain evidence="3">NRRL B-41092</strain>
    </source>
</reference>
<dbReference type="Proteomes" id="UP000075430">
    <property type="component" value="Unassembled WGS sequence"/>
</dbReference>
<sequence length="98" mass="10985">MVSFMISEGSGQASSATLEELSEPESPVSSCSQQQRVRTILAWPFVMEEQHKQAVCSGFSSAFWHLRQCRPHPSYIPADSHLIGTRSFIMDTFLSLSY</sequence>
<organism evidence="2 3">
    <name type="scientific">Bacillus nakamurai</name>
    <dbReference type="NCBI Taxonomy" id="1793963"/>
    <lineage>
        <taxon>Bacteria</taxon>
        <taxon>Bacillati</taxon>
        <taxon>Bacillota</taxon>
        <taxon>Bacilli</taxon>
        <taxon>Bacillales</taxon>
        <taxon>Bacillaceae</taxon>
        <taxon>Bacillus</taxon>
    </lineage>
</organism>
<proteinExistence type="predicted"/>
<name>A0A150F6S2_9BACI</name>
<evidence type="ECO:0000256" key="1">
    <source>
        <dbReference type="SAM" id="MobiDB-lite"/>
    </source>
</evidence>
<comment type="caution">
    <text evidence="2">The sequence shown here is derived from an EMBL/GenBank/DDBJ whole genome shotgun (WGS) entry which is preliminary data.</text>
</comment>
<evidence type="ECO:0000313" key="3">
    <source>
        <dbReference type="Proteomes" id="UP000075430"/>
    </source>
</evidence>
<gene>
    <name evidence="2" type="ORF">AXI58_16540</name>
</gene>
<dbReference type="AlphaFoldDB" id="A0A150F6S2"/>
<evidence type="ECO:0000313" key="2">
    <source>
        <dbReference type="EMBL" id="KXZ18421.1"/>
    </source>
</evidence>
<feature type="region of interest" description="Disordered" evidence="1">
    <location>
        <begin position="1"/>
        <end position="29"/>
    </location>
</feature>
<dbReference type="STRING" id="1793963.AXI58_16540"/>
<accession>A0A150F6S2</accession>
<dbReference type="EMBL" id="LSBA01000017">
    <property type="protein sequence ID" value="KXZ18421.1"/>
    <property type="molecule type" value="Genomic_DNA"/>
</dbReference>
<keyword evidence="3" id="KW-1185">Reference proteome</keyword>